<dbReference type="EMBL" id="JH687398">
    <property type="protein sequence ID" value="EIM80293.1"/>
    <property type="molecule type" value="Genomic_DNA"/>
</dbReference>
<dbReference type="PANTHER" id="PTHR22847:SF637">
    <property type="entry name" value="WD REPEAT DOMAIN 5B"/>
    <property type="match status" value="1"/>
</dbReference>
<feature type="repeat" description="WD" evidence="3">
    <location>
        <begin position="493"/>
        <end position="532"/>
    </location>
</feature>
<dbReference type="InterPro" id="IPR036322">
    <property type="entry name" value="WD40_repeat_dom_sf"/>
</dbReference>
<dbReference type="OrthoDB" id="190105at2759"/>
<dbReference type="Proteomes" id="UP000053927">
    <property type="component" value="Unassembled WGS sequence"/>
</dbReference>
<dbReference type="Gene3D" id="1.20.1280.50">
    <property type="match status" value="1"/>
</dbReference>
<organism evidence="6 7">
    <name type="scientific">Stereum hirsutum (strain FP-91666)</name>
    <name type="common">White-rot fungus</name>
    <dbReference type="NCBI Taxonomy" id="721885"/>
    <lineage>
        <taxon>Eukaryota</taxon>
        <taxon>Fungi</taxon>
        <taxon>Dikarya</taxon>
        <taxon>Basidiomycota</taxon>
        <taxon>Agaricomycotina</taxon>
        <taxon>Agaricomycetes</taxon>
        <taxon>Russulales</taxon>
        <taxon>Stereaceae</taxon>
        <taxon>Stereum</taxon>
    </lineage>
</organism>
<dbReference type="Pfam" id="PF12937">
    <property type="entry name" value="F-box-like"/>
    <property type="match status" value="1"/>
</dbReference>
<feature type="region of interest" description="Disordered" evidence="4">
    <location>
        <begin position="272"/>
        <end position="337"/>
    </location>
</feature>
<feature type="compositionally biased region" description="Basic and acidic residues" evidence="4">
    <location>
        <begin position="283"/>
        <end position="292"/>
    </location>
</feature>
<gene>
    <name evidence="6" type="ORF">STEHIDRAFT_105353</name>
</gene>
<dbReference type="InterPro" id="IPR001680">
    <property type="entry name" value="WD40_rpt"/>
</dbReference>
<dbReference type="OMA" id="AMVPWED"/>
<feature type="repeat" description="WD" evidence="3">
    <location>
        <begin position="573"/>
        <end position="614"/>
    </location>
</feature>
<name>R7RZM3_STEHR</name>
<protein>
    <submittedName>
        <fullName evidence="6">WD40 repeat-like protein</fullName>
    </submittedName>
</protein>
<evidence type="ECO:0000256" key="4">
    <source>
        <dbReference type="SAM" id="MobiDB-lite"/>
    </source>
</evidence>
<evidence type="ECO:0000256" key="3">
    <source>
        <dbReference type="PROSITE-ProRule" id="PRU00221"/>
    </source>
</evidence>
<dbReference type="InterPro" id="IPR036047">
    <property type="entry name" value="F-box-like_dom_sf"/>
</dbReference>
<dbReference type="RefSeq" id="XP_007310437.1">
    <property type="nucleotide sequence ID" value="XM_007310375.1"/>
</dbReference>
<dbReference type="InterPro" id="IPR020472">
    <property type="entry name" value="WD40_PAC1"/>
</dbReference>
<dbReference type="PROSITE" id="PS50082">
    <property type="entry name" value="WD_REPEATS_2"/>
    <property type="match status" value="5"/>
</dbReference>
<feature type="repeat" description="WD" evidence="3">
    <location>
        <begin position="453"/>
        <end position="492"/>
    </location>
</feature>
<dbReference type="SUPFAM" id="SSF81383">
    <property type="entry name" value="F-box domain"/>
    <property type="match status" value="1"/>
</dbReference>
<feature type="compositionally biased region" description="Pro residues" evidence="4">
    <location>
        <begin position="1"/>
        <end position="14"/>
    </location>
</feature>
<evidence type="ECO:0000313" key="6">
    <source>
        <dbReference type="EMBL" id="EIM80293.1"/>
    </source>
</evidence>
<proteinExistence type="predicted"/>
<dbReference type="InterPro" id="IPR019775">
    <property type="entry name" value="WD40_repeat_CS"/>
</dbReference>
<dbReference type="InterPro" id="IPR015943">
    <property type="entry name" value="WD40/YVTN_repeat-like_dom_sf"/>
</dbReference>
<feature type="repeat" description="WD" evidence="3">
    <location>
        <begin position="411"/>
        <end position="452"/>
    </location>
</feature>
<evidence type="ECO:0000256" key="1">
    <source>
        <dbReference type="ARBA" id="ARBA00022574"/>
    </source>
</evidence>
<dbReference type="eggNOG" id="KOG0274">
    <property type="taxonomic scope" value="Eukaryota"/>
</dbReference>
<keyword evidence="7" id="KW-1185">Reference proteome</keyword>
<feature type="domain" description="F-box" evidence="5">
    <location>
        <begin position="80"/>
        <end position="127"/>
    </location>
</feature>
<dbReference type="SUPFAM" id="SSF50978">
    <property type="entry name" value="WD40 repeat-like"/>
    <property type="match status" value="1"/>
</dbReference>
<dbReference type="SMART" id="SM00320">
    <property type="entry name" value="WD40"/>
    <property type="match status" value="7"/>
</dbReference>
<feature type="compositionally biased region" description="Gly residues" evidence="4">
    <location>
        <begin position="293"/>
        <end position="303"/>
    </location>
</feature>
<keyword evidence="1 3" id="KW-0853">WD repeat</keyword>
<dbReference type="AlphaFoldDB" id="R7RZM3"/>
<feature type="compositionally biased region" description="Acidic residues" evidence="4">
    <location>
        <begin position="151"/>
        <end position="160"/>
    </location>
</feature>
<accession>R7RZM3</accession>
<dbReference type="PROSITE" id="PS50294">
    <property type="entry name" value="WD_REPEATS_REGION"/>
    <property type="match status" value="4"/>
</dbReference>
<evidence type="ECO:0000259" key="5">
    <source>
        <dbReference type="PROSITE" id="PS50181"/>
    </source>
</evidence>
<dbReference type="PANTHER" id="PTHR22847">
    <property type="entry name" value="WD40 REPEAT PROTEIN"/>
    <property type="match status" value="1"/>
</dbReference>
<feature type="repeat" description="WD" evidence="3">
    <location>
        <begin position="387"/>
        <end position="410"/>
    </location>
</feature>
<dbReference type="KEGG" id="shs:STEHIDRAFT_105353"/>
<dbReference type="Gene3D" id="2.130.10.10">
    <property type="entry name" value="YVTN repeat-like/Quinoprotein amine dehydrogenase"/>
    <property type="match status" value="2"/>
</dbReference>
<dbReference type="PROSITE" id="PS00678">
    <property type="entry name" value="WD_REPEATS_1"/>
    <property type="match status" value="3"/>
</dbReference>
<evidence type="ECO:0000256" key="2">
    <source>
        <dbReference type="ARBA" id="ARBA00022737"/>
    </source>
</evidence>
<feature type="compositionally biased region" description="Polar residues" evidence="4">
    <location>
        <begin position="163"/>
        <end position="173"/>
    </location>
</feature>
<dbReference type="Pfam" id="PF00400">
    <property type="entry name" value="WD40"/>
    <property type="match status" value="5"/>
</dbReference>
<dbReference type="PRINTS" id="PR00320">
    <property type="entry name" value="GPROTEINBRPT"/>
</dbReference>
<keyword evidence="2" id="KW-0677">Repeat</keyword>
<evidence type="ECO:0000313" key="7">
    <source>
        <dbReference type="Proteomes" id="UP000053927"/>
    </source>
</evidence>
<dbReference type="GO" id="GO:1990234">
    <property type="term" value="C:transferase complex"/>
    <property type="evidence" value="ECO:0007669"/>
    <property type="project" value="UniProtKB-ARBA"/>
</dbReference>
<dbReference type="SMART" id="SM00256">
    <property type="entry name" value="FBOX"/>
    <property type="match status" value="1"/>
</dbReference>
<reference evidence="7" key="1">
    <citation type="journal article" date="2012" name="Science">
        <title>The Paleozoic origin of enzymatic lignin decomposition reconstructed from 31 fungal genomes.</title>
        <authorList>
            <person name="Floudas D."/>
            <person name="Binder M."/>
            <person name="Riley R."/>
            <person name="Barry K."/>
            <person name="Blanchette R.A."/>
            <person name="Henrissat B."/>
            <person name="Martinez A.T."/>
            <person name="Otillar R."/>
            <person name="Spatafora J.W."/>
            <person name="Yadav J.S."/>
            <person name="Aerts A."/>
            <person name="Benoit I."/>
            <person name="Boyd A."/>
            <person name="Carlson A."/>
            <person name="Copeland A."/>
            <person name="Coutinho P.M."/>
            <person name="de Vries R.P."/>
            <person name="Ferreira P."/>
            <person name="Findley K."/>
            <person name="Foster B."/>
            <person name="Gaskell J."/>
            <person name="Glotzer D."/>
            <person name="Gorecki P."/>
            <person name="Heitman J."/>
            <person name="Hesse C."/>
            <person name="Hori C."/>
            <person name="Igarashi K."/>
            <person name="Jurgens J.A."/>
            <person name="Kallen N."/>
            <person name="Kersten P."/>
            <person name="Kohler A."/>
            <person name="Kuees U."/>
            <person name="Kumar T.K.A."/>
            <person name="Kuo A."/>
            <person name="LaButti K."/>
            <person name="Larrondo L.F."/>
            <person name="Lindquist E."/>
            <person name="Ling A."/>
            <person name="Lombard V."/>
            <person name="Lucas S."/>
            <person name="Lundell T."/>
            <person name="Martin R."/>
            <person name="McLaughlin D.J."/>
            <person name="Morgenstern I."/>
            <person name="Morin E."/>
            <person name="Murat C."/>
            <person name="Nagy L.G."/>
            <person name="Nolan M."/>
            <person name="Ohm R.A."/>
            <person name="Patyshakuliyeva A."/>
            <person name="Rokas A."/>
            <person name="Ruiz-Duenas F.J."/>
            <person name="Sabat G."/>
            <person name="Salamov A."/>
            <person name="Samejima M."/>
            <person name="Schmutz J."/>
            <person name="Slot J.C."/>
            <person name="St John F."/>
            <person name="Stenlid J."/>
            <person name="Sun H."/>
            <person name="Sun S."/>
            <person name="Syed K."/>
            <person name="Tsang A."/>
            <person name="Wiebenga A."/>
            <person name="Young D."/>
            <person name="Pisabarro A."/>
            <person name="Eastwood D.C."/>
            <person name="Martin F."/>
            <person name="Cullen D."/>
            <person name="Grigoriev I.V."/>
            <person name="Hibbett D.S."/>
        </authorList>
    </citation>
    <scope>NUCLEOTIDE SEQUENCE [LARGE SCALE GENOMIC DNA]</scope>
    <source>
        <strain evidence="7">FP-91666</strain>
    </source>
</reference>
<sequence>MPVLSPPTPAPSPRPQSHGTSSSLTFLDINDPFQLSRREFASLSALGPSLRRQYLAALLADCNPSELLFISTTIAPLLKRDFLKELPAELALHVLRFVDEPKTLARAGQVSRYWCGLLKDESLWRRMCCLHRYVGEVESVMDVDEKSEMSRDEEEDEEEFQQLAAQSGSTWTSRHNRRPEGHPSYHSLFKYSFATVTNWRRGGRLLRTHRVPIVDPDHGVVTSVALDTDWIVAGLANARIHVFSAHTGVLVRTLVGHELGVWAVNLVSAGGGWSRDSSPSDDVSEKKTERRGPGLGSTSGGGRSRTDAQEGSGPGLDHLLRHNRTPAGTNVVNPQGLDGLLPPSLRAALGLDAPRRYLGKMDAAAEARRKQDDVCGSSEGWGQPNALVVSGGCDKMVRVWDLKSGHCIYVLQGHTSTVRCLKVLHNRPIAVTGSRDSTLRVWDVQKGKMIRTLQGHTQSVRALDVCGNKVVSGSYDCTCRLWDVDTGECIHVFTGHFHQIYSVAFDGERVASGGLDTTVRVWDARTGQCLTLLQGHTALVCQLQLSASLLVTGGADGRVITFALSDFTVRNRIAAHDSSVTALQFDADFGWLVTGGNDGRVRLFEVETGNYVREMSEVSESVWKVVFRREVCAVMCKRAGKTVVEIWSFRPREGDSGSKRAERVKEKGEEVLGTANGSITEVME</sequence>
<dbReference type="InterPro" id="IPR001810">
    <property type="entry name" value="F-box_dom"/>
</dbReference>
<dbReference type="PROSITE" id="PS50181">
    <property type="entry name" value="FBOX"/>
    <property type="match status" value="1"/>
</dbReference>
<dbReference type="GeneID" id="18794737"/>
<feature type="region of interest" description="Disordered" evidence="4">
    <location>
        <begin position="1"/>
        <end position="23"/>
    </location>
</feature>
<dbReference type="CDD" id="cd00200">
    <property type="entry name" value="WD40"/>
    <property type="match status" value="1"/>
</dbReference>
<feature type="region of interest" description="Disordered" evidence="4">
    <location>
        <begin position="144"/>
        <end position="181"/>
    </location>
</feature>